<accession>A0A6C2TY48</accession>
<name>A0A6C2TY48_PONDE</name>
<evidence type="ECO:0000313" key="2">
    <source>
        <dbReference type="Proteomes" id="UP000366872"/>
    </source>
</evidence>
<evidence type="ECO:0000313" key="1">
    <source>
        <dbReference type="EMBL" id="VGO12658.1"/>
    </source>
</evidence>
<organism evidence="1 2">
    <name type="scientific">Pontiella desulfatans</name>
    <dbReference type="NCBI Taxonomy" id="2750659"/>
    <lineage>
        <taxon>Bacteria</taxon>
        <taxon>Pseudomonadati</taxon>
        <taxon>Kiritimatiellota</taxon>
        <taxon>Kiritimatiellia</taxon>
        <taxon>Kiritimatiellales</taxon>
        <taxon>Pontiellaceae</taxon>
        <taxon>Pontiella</taxon>
    </lineage>
</organism>
<proteinExistence type="predicted"/>
<sequence>MRQSSANKIWHFNLQSTFRVVYIFNYLPDTSVMIYCFKIEWSIYRLDWREAILSIPYC</sequence>
<keyword evidence="2" id="KW-1185">Reference proteome</keyword>
<dbReference type="Proteomes" id="UP000366872">
    <property type="component" value="Unassembled WGS sequence"/>
</dbReference>
<gene>
    <name evidence="1" type="ORF">PDESU_01211</name>
</gene>
<dbReference type="AlphaFoldDB" id="A0A6C2TY48"/>
<dbReference type="EMBL" id="CAAHFG010000001">
    <property type="protein sequence ID" value="VGO12658.1"/>
    <property type="molecule type" value="Genomic_DNA"/>
</dbReference>
<protein>
    <submittedName>
        <fullName evidence="1">Uncharacterized protein</fullName>
    </submittedName>
</protein>
<reference evidence="1 2" key="1">
    <citation type="submission" date="2019-04" db="EMBL/GenBank/DDBJ databases">
        <authorList>
            <person name="Van Vliet M D."/>
        </authorList>
    </citation>
    <scope>NUCLEOTIDE SEQUENCE [LARGE SCALE GENOMIC DNA]</scope>
    <source>
        <strain evidence="1 2">F1</strain>
    </source>
</reference>